<evidence type="ECO:0000313" key="1">
    <source>
        <dbReference type="EMBL" id="KAK5913700.1"/>
    </source>
</evidence>
<accession>A0AAN8CZS6</accession>
<keyword evidence="2" id="KW-1185">Reference proteome</keyword>
<sequence length="85" mass="9938">MHSEGRVEDRVVQCAHFAEELWVKVTFVFAWSPTDRTAVRSIRTILPGGLKRVLDWQRKDMGVSSGRMTEVDMRGNNRENHRSYF</sequence>
<reference evidence="1 2" key="1">
    <citation type="journal article" date="2023" name="Mol. Biol. Evol.">
        <title>Genomics of Secondarily Temperate Adaptation in the Only Non-Antarctic Icefish.</title>
        <authorList>
            <person name="Rivera-Colon A.G."/>
            <person name="Rayamajhi N."/>
            <person name="Minhas B.F."/>
            <person name="Madrigal G."/>
            <person name="Bilyk K.T."/>
            <person name="Yoon V."/>
            <person name="Hune M."/>
            <person name="Gregory S."/>
            <person name="Cheng C.H.C."/>
            <person name="Catchen J.M."/>
        </authorList>
    </citation>
    <scope>NUCLEOTIDE SEQUENCE [LARGE SCALE GENOMIC DNA]</scope>
    <source>
        <tissue evidence="1">White muscle</tissue>
    </source>
</reference>
<dbReference type="Proteomes" id="UP001331515">
    <property type="component" value="Unassembled WGS sequence"/>
</dbReference>
<organism evidence="1 2">
    <name type="scientific">Champsocephalus gunnari</name>
    <name type="common">Mackerel icefish</name>
    <dbReference type="NCBI Taxonomy" id="52237"/>
    <lineage>
        <taxon>Eukaryota</taxon>
        <taxon>Metazoa</taxon>
        <taxon>Chordata</taxon>
        <taxon>Craniata</taxon>
        <taxon>Vertebrata</taxon>
        <taxon>Euteleostomi</taxon>
        <taxon>Actinopterygii</taxon>
        <taxon>Neopterygii</taxon>
        <taxon>Teleostei</taxon>
        <taxon>Neoteleostei</taxon>
        <taxon>Acanthomorphata</taxon>
        <taxon>Eupercaria</taxon>
        <taxon>Perciformes</taxon>
        <taxon>Notothenioidei</taxon>
        <taxon>Channichthyidae</taxon>
        <taxon>Champsocephalus</taxon>
    </lineage>
</organism>
<name>A0AAN8CZS6_CHAGU</name>
<dbReference type="EMBL" id="JAURVH010001527">
    <property type="protein sequence ID" value="KAK5913700.1"/>
    <property type="molecule type" value="Genomic_DNA"/>
</dbReference>
<protein>
    <submittedName>
        <fullName evidence="1">Uncharacterized protein</fullName>
    </submittedName>
</protein>
<dbReference type="AlphaFoldDB" id="A0AAN8CZS6"/>
<evidence type="ECO:0000313" key="2">
    <source>
        <dbReference type="Proteomes" id="UP001331515"/>
    </source>
</evidence>
<comment type="caution">
    <text evidence="1">The sequence shown here is derived from an EMBL/GenBank/DDBJ whole genome shotgun (WGS) entry which is preliminary data.</text>
</comment>
<gene>
    <name evidence="1" type="ORF">CgunFtcFv8_008208</name>
</gene>
<proteinExistence type="predicted"/>